<dbReference type="Proteomes" id="UP000095209">
    <property type="component" value="Unassembled WGS sequence"/>
</dbReference>
<dbReference type="Gene3D" id="3.20.20.450">
    <property type="entry name" value="EAL domain"/>
    <property type="match status" value="1"/>
</dbReference>
<dbReference type="Pfam" id="PF00563">
    <property type="entry name" value="EAL"/>
    <property type="match status" value="1"/>
</dbReference>
<dbReference type="GO" id="GO:0071111">
    <property type="term" value="F:cyclic-guanylate-specific phosphodiesterase activity"/>
    <property type="evidence" value="ECO:0007669"/>
    <property type="project" value="InterPro"/>
</dbReference>
<dbReference type="STRING" id="1305675.BFG57_15755"/>
<keyword evidence="3" id="KW-1185">Reference proteome</keyword>
<accession>A0A1E5LEC2</accession>
<dbReference type="SUPFAM" id="SSF141868">
    <property type="entry name" value="EAL domain-like"/>
    <property type="match status" value="1"/>
</dbReference>
<protein>
    <recommendedName>
        <fullName evidence="1">EAL domain-containing protein</fullName>
    </recommendedName>
</protein>
<evidence type="ECO:0000313" key="2">
    <source>
        <dbReference type="EMBL" id="OEH92435.1"/>
    </source>
</evidence>
<proteinExistence type="predicted"/>
<reference evidence="2 3" key="1">
    <citation type="submission" date="2016-08" db="EMBL/GenBank/DDBJ databases">
        <title>Genome of Bacillus solimangrovi GH2-4.</title>
        <authorList>
            <person name="Lim S."/>
            <person name="Kim B.-C."/>
        </authorList>
    </citation>
    <scope>NUCLEOTIDE SEQUENCE [LARGE SCALE GENOMIC DNA]</scope>
    <source>
        <strain evidence="2 3">GH2-4</strain>
    </source>
</reference>
<sequence length="243" mass="28381">MNIHPNVKQLRLHHLFQPIMDTKNMTPHGYEAFLRSASCTNPMELFQTARKLDYLYHLDTTSIKRAISLCSDHVHEQVFLNVFPSTLLQDPFLEMLSWLEQQYEHVFKKIVFEINEANEDYKAWESNELIDRIQHLRKLGIPIALDDVGTGQASLQRLIECAPNYVKLDKYFSKNLTDIVEKKKIVSFFSDYCKNSSKLILEGIENERDLHTASELNVDYVQGYLFGKPDTLQRYKQPLTLPN</sequence>
<dbReference type="InterPro" id="IPR035919">
    <property type="entry name" value="EAL_sf"/>
</dbReference>
<dbReference type="PANTHER" id="PTHR33121">
    <property type="entry name" value="CYCLIC DI-GMP PHOSPHODIESTERASE PDEF"/>
    <property type="match status" value="1"/>
</dbReference>
<dbReference type="CDD" id="cd01948">
    <property type="entry name" value="EAL"/>
    <property type="match status" value="1"/>
</dbReference>
<dbReference type="RefSeq" id="WP_069717512.1">
    <property type="nucleotide sequence ID" value="NZ_MJEH01000028.1"/>
</dbReference>
<dbReference type="PROSITE" id="PS50883">
    <property type="entry name" value="EAL"/>
    <property type="match status" value="1"/>
</dbReference>
<dbReference type="OrthoDB" id="581425at2"/>
<feature type="domain" description="EAL" evidence="1">
    <location>
        <begin position="1"/>
        <end position="243"/>
    </location>
</feature>
<name>A0A1E5LEC2_9BACI</name>
<evidence type="ECO:0000313" key="3">
    <source>
        <dbReference type="Proteomes" id="UP000095209"/>
    </source>
</evidence>
<dbReference type="InterPro" id="IPR001633">
    <property type="entry name" value="EAL_dom"/>
</dbReference>
<dbReference type="PANTHER" id="PTHR33121:SF76">
    <property type="entry name" value="SIGNALING PROTEIN"/>
    <property type="match status" value="1"/>
</dbReference>
<gene>
    <name evidence="2" type="ORF">BFG57_15755</name>
</gene>
<dbReference type="AlphaFoldDB" id="A0A1E5LEC2"/>
<comment type="caution">
    <text evidence="2">The sequence shown here is derived from an EMBL/GenBank/DDBJ whole genome shotgun (WGS) entry which is preliminary data.</text>
</comment>
<dbReference type="SMART" id="SM00052">
    <property type="entry name" value="EAL"/>
    <property type="match status" value="1"/>
</dbReference>
<dbReference type="EMBL" id="MJEH01000028">
    <property type="protein sequence ID" value="OEH92435.1"/>
    <property type="molecule type" value="Genomic_DNA"/>
</dbReference>
<dbReference type="InterPro" id="IPR050706">
    <property type="entry name" value="Cyclic-di-GMP_PDE-like"/>
</dbReference>
<organism evidence="2 3">
    <name type="scientific">Bacillus solimangrovi</name>
    <dbReference type="NCBI Taxonomy" id="1305675"/>
    <lineage>
        <taxon>Bacteria</taxon>
        <taxon>Bacillati</taxon>
        <taxon>Bacillota</taxon>
        <taxon>Bacilli</taxon>
        <taxon>Bacillales</taxon>
        <taxon>Bacillaceae</taxon>
        <taxon>Bacillus</taxon>
    </lineage>
</organism>
<evidence type="ECO:0000259" key="1">
    <source>
        <dbReference type="PROSITE" id="PS50883"/>
    </source>
</evidence>